<protein>
    <recommendedName>
        <fullName evidence="8">DUF3325 domain-containing protein</fullName>
    </recommendedName>
</protein>
<dbReference type="EMBL" id="QQWO01000003">
    <property type="protein sequence ID" value="RSV06238.1"/>
    <property type="molecule type" value="Genomic_DNA"/>
</dbReference>
<keyword evidence="1" id="KW-1133">Transmembrane helix</keyword>
<evidence type="ECO:0000313" key="3">
    <source>
        <dbReference type="EMBL" id="RSV06238.1"/>
    </source>
</evidence>
<keyword evidence="5" id="KW-1185">Reference proteome</keyword>
<sequence length="115" mass="12017">MIWLWASAALMLATGITHSILGEAKLIGPMLRARHGVLVSGFARTIIRYAWHVTSVLMAATAIAVVWPGTPAALIRAIGAIWLGLGLVSLVWTRGKHVGWPVLSGAGICALIGAA</sequence>
<dbReference type="STRING" id="93064.BRX40_16145"/>
<feature type="transmembrane region" description="Helical" evidence="1">
    <location>
        <begin position="74"/>
        <end position="92"/>
    </location>
</feature>
<dbReference type="EMBL" id="CP018820">
    <property type="protein sequence ID" value="APR53748.1"/>
    <property type="molecule type" value="Genomic_DNA"/>
</dbReference>
<evidence type="ECO:0000313" key="7">
    <source>
        <dbReference type="Proteomes" id="UP000287746"/>
    </source>
</evidence>
<dbReference type="KEGG" id="skr:BRX40_16145"/>
<evidence type="ECO:0000256" key="1">
    <source>
        <dbReference type="SAM" id="Phobius"/>
    </source>
</evidence>
<keyword evidence="1" id="KW-0812">Transmembrane</keyword>
<evidence type="ECO:0000313" key="2">
    <source>
        <dbReference type="EMBL" id="APR53748.1"/>
    </source>
</evidence>
<feature type="transmembrane region" description="Helical" evidence="1">
    <location>
        <begin position="46"/>
        <end position="67"/>
    </location>
</feature>
<proteinExistence type="predicted"/>
<dbReference type="Proteomes" id="UP000185161">
    <property type="component" value="Chromosome"/>
</dbReference>
<gene>
    <name evidence="2" type="ORF">BRX40_16145</name>
    <name evidence="3" type="ORF">CA257_04845</name>
    <name evidence="4" type="ORF">DAH66_13315</name>
</gene>
<dbReference type="RefSeq" id="WP_075152301.1">
    <property type="nucleotide sequence ID" value="NZ_CP018820.1"/>
</dbReference>
<evidence type="ECO:0000313" key="4">
    <source>
        <dbReference type="EMBL" id="RSY82505.1"/>
    </source>
</evidence>
<dbReference type="EMBL" id="QQYZ01000012">
    <property type="protein sequence ID" value="RSY82505.1"/>
    <property type="molecule type" value="Genomic_DNA"/>
</dbReference>
<dbReference type="OrthoDB" id="5005871at2"/>
<reference evidence="3 6" key="3">
    <citation type="submission" date="2018-07" db="EMBL/GenBank/DDBJ databases">
        <title>Genomic and Epidemiologic Investigation of an Indolent Hospital Outbreak.</title>
        <authorList>
            <person name="Johnson R.C."/>
            <person name="Deming C."/>
            <person name="Conlan S."/>
            <person name="Zellmer C.J."/>
            <person name="Michelin A.V."/>
            <person name="Lee-Lin S."/>
            <person name="Thomas P.J."/>
            <person name="Park M."/>
            <person name="Weingarten R.A."/>
            <person name="Less J."/>
            <person name="Dekker J.P."/>
            <person name="Frank K.M."/>
            <person name="Musser K.A."/>
            <person name="Mcquiston J.R."/>
            <person name="Henderson D.K."/>
            <person name="Lau A.F."/>
            <person name="Palmore T.N."/>
            <person name="Segre J.A."/>
        </authorList>
    </citation>
    <scope>NUCLEOTIDE SEQUENCE [LARGE SCALE GENOMIC DNA]</scope>
    <source>
        <strain evidence="4">SK-CDC1_0717</strain>
        <strain evidence="3 6">SK-NIH.Env10_0317</strain>
    </source>
</reference>
<organism evidence="2 5">
    <name type="scientific">Sphingomonas koreensis</name>
    <dbReference type="NCBI Taxonomy" id="93064"/>
    <lineage>
        <taxon>Bacteria</taxon>
        <taxon>Pseudomonadati</taxon>
        <taxon>Pseudomonadota</taxon>
        <taxon>Alphaproteobacteria</taxon>
        <taxon>Sphingomonadales</taxon>
        <taxon>Sphingomonadaceae</taxon>
        <taxon>Sphingomonas</taxon>
    </lineage>
</organism>
<name>A0A1L6JCW7_9SPHN</name>
<evidence type="ECO:0008006" key="8">
    <source>
        <dbReference type="Google" id="ProtNLM"/>
    </source>
</evidence>
<evidence type="ECO:0000313" key="6">
    <source>
        <dbReference type="Proteomes" id="UP000286681"/>
    </source>
</evidence>
<dbReference type="Proteomes" id="UP000286681">
    <property type="component" value="Unassembled WGS sequence"/>
</dbReference>
<reference evidence="5" key="2">
    <citation type="submission" date="2016-12" db="EMBL/GenBank/DDBJ databases">
        <title>Whole genome sequencing of Sphingomonas sp. ABOJV.</title>
        <authorList>
            <person name="Conlan S."/>
            <person name="Thomas P.J."/>
            <person name="Mullikin J."/>
            <person name="Palmore T.N."/>
            <person name="Frank K.M."/>
            <person name="Segre J.A."/>
        </authorList>
    </citation>
    <scope>NUCLEOTIDE SEQUENCE [LARGE SCALE GENOMIC DNA]</scope>
    <source>
        <strain evidence="5">ABOJV</strain>
    </source>
</reference>
<accession>A0A1L6JCW7</accession>
<keyword evidence="1" id="KW-0472">Membrane</keyword>
<dbReference type="AlphaFoldDB" id="A0A1L6JCW7"/>
<reference evidence="2" key="1">
    <citation type="submission" date="2016-12" db="EMBL/GenBank/DDBJ databases">
        <title>Whole genome sequencing of Sphingomonas koreensis.</title>
        <authorList>
            <person name="Conlan S."/>
            <person name="Thomas P.J."/>
            <person name="Mullikin J."/>
            <person name="Palmore T.N."/>
            <person name="Frank K.M."/>
            <person name="Segre J.A."/>
        </authorList>
    </citation>
    <scope>NUCLEOTIDE SEQUENCE</scope>
    <source>
        <strain evidence="2">ABOJV</strain>
    </source>
</reference>
<dbReference type="Proteomes" id="UP000287746">
    <property type="component" value="Unassembled WGS sequence"/>
</dbReference>
<dbReference type="GeneID" id="44134094"/>
<evidence type="ECO:0000313" key="5">
    <source>
        <dbReference type="Proteomes" id="UP000185161"/>
    </source>
</evidence>
<reference evidence="7" key="4">
    <citation type="submission" date="2018-07" db="EMBL/GenBank/DDBJ databases">
        <title>Genomic and Epidemiologic Investigation of an Indolent Hospital Outbreak.</title>
        <authorList>
            <person name="Johnson R.C."/>
            <person name="Deming C."/>
            <person name="Conlan S."/>
            <person name="Zellmer C.J."/>
            <person name="Michelin A.V."/>
            <person name="Lee-Lin S.-Q."/>
            <person name="Thomas P.J."/>
            <person name="Park M."/>
            <person name="Weingarten R.A."/>
            <person name="Less J."/>
            <person name="Dekker J.P."/>
            <person name="Frank K.M."/>
            <person name="Musser K.A."/>
            <person name="Mcquiston J.R."/>
            <person name="Henderson D.K."/>
            <person name="Lau A.F."/>
            <person name="Palmore T.N."/>
            <person name="Segre J.A."/>
        </authorList>
    </citation>
    <scope>NUCLEOTIDE SEQUENCE [LARGE SCALE GENOMIC DNA]</scope>
    <source>
        <strain evidence="7">SK-CDC1_0717</strain>
    </source>
</reference>